<dbReference type="Gene3D" id="3.40.50.1970">
    <property type="match status" value="1"/>
</dbReference>
<dbReference type="AlphaFoldDB" id="A0A250XLM3"/>
<dbReference type="CDD" id="cd08188">
    <property type="entry name" value="PDDH"/>
    <property type="match status" value="1"/>
</dbReference>
<dbReference type="PROSITE" id="PS00913">
    <property type="entry name" value="ADH_IRON_1"/>
    <property type="match status" value="1"/>
</dbReference>
<gene>
    <name evidence="8" type="ORF">CEUSTIGMA_g11391.t1</name>
</gene>
<comment type="similarity">
    <text evidence="1">Belongs to the iron-containing alcohol dehydrogenase family.</text>
</comment>
<dbReference type="FunFam" id="1.20.1090.10:FF:000001">
    <property type="entry name" value="Aldehyde-alcohol dehydrogenase"/>
    <property type="match status" value="1"/>
</dbReference>
<dbReference type="EMBL" id="BEGY01000112">
    <property type="protein sequence ID" value="GAX83967.1"/>
    <property type="molecule type" value="Genomic_DNA"/>
</dbReference>
<dbReference type="OrthoDB" id="339764at2759"/>
<dbReference type="GO" id="GO:0004022">
    <property type="term" value="F:alcohol dehydrogenase (NAD+) activity"/>
    <property type="evidence" value="ECO:0007669"/>
    <property type="project" value="TreeGrafter"/>
</dbReference>
<dbReference type="GO" id="GO:0046872">
    <property type="term" value="F:metal ion binding"/>
    <property type="evidence" value="ECO:0007669"/>
    <property type="project" value="InterPro"/>
</dbReference>
<dbReference type="InterPro" id="IPR001670">
    <property type="entry name" value="ADH_Fe/GldA"/>
</dbReference>
<dbReference type="InterPro" id="IPR039697">
    <property type="entry name" value="Alcohol_dehydrogenase_Fe"/>
</dbReference>
<feature type="domain" description="Alcohol dehydrogenase iron-type/glycerol dehydrogenase GldA" evidence="6">
    <location>
        <begin position="73"/>
        <end position="240"/>
    </location>
</feature>
<keyword evidence="2" id="KW-0560">Oxidoreductase</keyword>
<evidence type="ECO:0000256" key="3">
    <source>
        <dbReference type="ARBA" id="ARBA00023027"/>
    </source>
</evidence>
<keyword evidence="3" id="KW-0520">NAD</keyword>
<organism evidence="8 9">
    <name type="scientific">Chlamydomonas eustigma</name>
    <dbReference type="NCBI Taxonomy" id="1157962"/>
    <lineage>
        <taxon>Eukaryota</taxon>
        <taxon>Viridiplantae</taxon>
        <taxon>Chlorophyta</taxon>
        <taxon>core chlorophytes</taxon>
        <taxon>Chlorophyceae</taxon>
        <taxon>CS clade</taxon>
        <taxon>Chlamydomonadales</taxon>
        <taxon>Chlamydomonadaceae</taxon>
        <taxon>Chlamydomonas</taxon>
    </lineage>
</organism>
<evidence type="ECO:0000256" key="5">
    <source>
        <dbReference type="ARBA" id="ARBA00076695"/>
    </source>
</evidence>
<evidence type="ECO:0000256" key="2">
    <source>
        <dbReference type="ARBA" id="ARBA00023002"/>
    </source>
</evidence>
<reference evidence="8 9" key="1">
    <citation type="submission" date="2017-08" db="EMBL/GenBank/DDBJ databases">
        <title>Acidophilic green algal genome provides insights into adaptation to an acidic environment.</title>
        <authorList>
            <person name="Hirooka S."/>
            <person name="Hirose Y."/>
            <person name="Kanesaki Y."/>
            <person name="Higuchi S."/>
            <person name="Fujiwara T."/>
            <person name="Onuma R."/>
            <person name="Era A."/>
            <person name="Ohbayashi R."/>
            <person name="Uzuka A."/>
            <person name="Nozaki H."/>
            <person name="Yoshikawa H."/>
            <person name="Miyagishima S.Y."/>
        </authorList>
    </citation>
    <scope>NUCLEOTIDE SEQUENCE [LARGE SCALE GENOMIC DNA]</scope>
    <source>
        <strain evidence="8 9">NIES-2499</strain>
    </source>
</reference>
<sequence length="452" mass="47921">MLLSRVQIKSWNFRAQQIPCCVPLCPNPRAINSRVVICSAALSAQDELAMHTTQGSHGQGFHHPSSTSFFFNPSTAVLGPGALTAAGDEIKKLGLKNALIVTDAVLHKIGATLPLTELLSKLSIKYILYDGCEPNPTVDQVNAGANLAIQHGCDFVVSFGGGSPHDCAKAVAALVTNGGKVQDFEGLNNVKKPMLPLVAVNTTAGTAAEMTRFCIITDSARHVKMAIVDNKLTPTIAVNDSNLMVGMPKGLTAATGMDALTHAVEAYLSTASSPVTDASALHAMRLISAYLREAVTNGTNLKAREMMAYAEYLAGIAFNNASLGYVHAMAHQLGGFYNLPHGVCNAILLPVVMEYNSQAVPELFIDIAEAMGIKDVGEDSQLAIKRVLEEVRSLSTAVGIPRNLQALPGGLVKREDFPTLATNAMKDACGLTNPIQPDHVTVMGLYEKAFSQ</sequence>
<dbReference type="PANTHER" id="PTHR11496">
    <property type="entry name" value="ALCOHOL DEHYDROGENASE"/>
    <property type="match status" value="1"/>
</dbReference>
<evidence type="ECO:0000256" key="1">
    <source>
        <dbReference type="ARBA" id="ARBA00007358"/>
    </source>
</evidence>
<accession>A0A250XLM3</accession>
<dbReference type="SUPFAM" id="SSF56796">
    <property type="entry name" value="Dehydroquinate synthase-like"/>
    <property type="match status" value="1"/>
</dbReference>
<comment type="caution">
    <text evidence="8">The sequence shown here is derived from an EMBL/GenBank/DDBJ whole genome shotgun (WGS) entry which is preliminary data.</text>
</comment>
<dbReference type="STRING" id="1157962.A0A250XLM3"/>
<dbReference type="Pfam" id="PF25137">
    <property type="entry name" value="ADH_Fe_C"/>
    <property type="match status" value="1"/>
</dbReference>
<proteinExistence type="inferred from homology"/>
<evidence type="ECO:0000313" key="8">
    <source>
        <dbReference type="EMBL" id="GAX83967.1"/>
    </source>
</evidence>
<protein>
    <recommendedName>
        <fullName evidence="4">Alcohol dehydrogenase 4</fullName>
    </recommendedName>
    <alternativeName>
        <fullName evidence="5">Alcohol dehydrogenase IV</fullName>
    </alternativeName>
</protein>
<name>A0A250XLM3_9CHLO</name>
<dbReference type="FunFam" id="3.40.50.1970:FF:000003">
    <property type="entry name" value="Alcohol dehydrogenase, iron-containing"/>
    <property type="match status" value="1"/>
</dbReference>
<dbReference type="PANTHER" id="PTHR11496:SF102">
    <property type="entry name" value="ALCOHOL DEHYDROGENASE 4"/>
    <property type="match status" value="1"/>
</dbReference>
<dbReference type="GO" id="GO:0006113">
    <property type="term" value="P:fermentation"/>
    <property type="evidence" value="ECO:0007669"/>
    <property type="project" value="UniProtKB-ARBA"/>
</dbReference>
<dbReference type="Pfam" id="PF00465">
    <property type="entry name" value="Fe-ADH"/>
    <property type="match status" value="1"/>
</dbReference>
<dbReference type="Proteomes" id="UP000232323">
    <property type="component" value="Unassembled WGS sequence"/>
</dbReference>
<feature type="domain" description="Fe-containing alcohol dehydrogenase-like C-terminal" evidence="7">
    <location>
        <begin position="252"/>
        <end position="450"/>
    </location>
</feature>
<evidence type="ECO:0000256" key="4">
    <source>
        <dbReference type="ARBA" id="ARBA00074847"/>
    </source>
</evidence>
<keyword evidence="9" id="KW-1185">Reference proteome</keyword>
<dbReference type="InterPro" id="IPR018211">
    <property type="entry name" value="ADH_Fe_CS"/>
</dbReference>
<dbReference type="InterPro" id="IPR056798">
    <property type="entry name" value="ADH_Fe_C"/>
</dbReference>
<evidence type="ECO:0000259" key="7">
    <source>
        <dbReference type="Pfam" id="PF25137"/>
    </source>
</evidence>
<dbReference type="Gene3D" id="1.20.1090.10">
    <property type="entry name" value="Dehydroquinate synthase-like - alpha domain"/>
    <property type="match status" value="1"/>
</dbReference>
<evidence type="ECO:0000259" key="6">
    <source>
        <dbReference type="Pfam" id="PF00465"/>
    </source>
</evidence>
<dbReference type="PROSITE" id="PS00060">
    <property type="entry name" value="ADH_IRON_2"/>
    <property type="match status" value="1"/>
</dbReference>
<evidence type="ECO:0000313" key="9">
    <source>
        <dbReference type="Proteomes" id="UP000232323"/>
    </source>
</evidence>